<dbReference type="Proteomes" id="UP001177023">
    <property type="component" value="Unassembled WGS sequence"/>
</dbReference>
<reference evidence="1" key="1">
    <citation type="submission" date="2023-06" db="EMBL/GenBank/DDBJ databases">
        <authorList>
            <person name="Delattre M."/>
        </authorList>
    </citation>
    <scope>NUCLEOTIDE SEQUENCE</scope>
    <source>
        <strain evidence="1">AF72</strain>
    </source>
</reference>
<dbReference type="AlphaFoldDB" id="A0AA36DC94"/>
<evidence type="ECO:0000313" key="2">
    <source>
        <dbReference type="Proteomes" id="UP001177023"/>
    </source>
</evidence>
<evidence type="ECO:0000313" key="1">
    <source>
        <dbReference type="EMBL" id="CAJ0583614.1"/>
    </source>
</evidence>
<keyword evidence="2" id="KW-1185">Reference proteome</keyword>
<organism evidence="1 2">
    <name type="scientific">Mesorhabditis spiculigera</name>
    <dbReference type="NCBI Taxonomy" id="96644"/>
    <lineage>
        <taxon>Eukaryota</taxon>
        <taxon>Metazoa</taxon>
        <taxon>Ecdysozoa</taxon>
        <taxon>Nematoda</taxon>
        <taxon>Chromadorea</taxon>
        <taxon>Rhabditida</taxon>
        <taxon>Rhabditina</taxon>
        <taxon>Rhabditomorpha</taxon>
        <taxon>Rhabditoidea</taxon>
        <taxon>Rhabditidae</taxon>
        <taxon>Mesorhabditinae</taxon>
        <taxon>Mesorhabditis</taxon>
    </lineage>
</organism>
<name>A0AA36DC94_9BILA</name>
<gene>
    <name evidence="1" type="ORF">MSPICULIGERA_LOCUS21686</name>
</gene>
<protein>
    <submittedName>
        <fullName evidence="1">Uncharacterized protein</fullName>
    </submittedName>
</protein>
<dbReference type="EMBL" id="CATQJA010002665">
    <property type="protein sequence ID" value="CAJ0583614.1"/>
    <property type="molecule type" value="Genomic_DNA"/>
</dbReference>
<comment type="caution">
    <text evidence="1">The sequence shown here is derived from an EMBL/GenBank/DDBJ whole genome shotgun (WGS) entry which is preliminary data.</text>
</comment>
<proteinExistence type="predicted"/>
<accession>A0AA36DC94</accession>
<feature type="non-terminal residue" evidence="1">
    <location>
        <position position="129"/>
    </location>
</feature>
<sequence length="129" mass="14974">MCRLFLSLLTILSSIICFLAAIFWVVIPYSVTVTNEMEVCPRYRFLQNRGCFEYSECARVNEGRWTEDNDLIKFFACNPSKSQQMVTASLLIFGGYLIVQLSYDLACFLHALCKWISTTVRRNQNKYIV</sequence>